<proteinExistence type="predicted"/>
<comment type="caution">
    <text evidence="5">The sequence shown here is derived from an EMBL/GenBank/DDBJ whole genome shotgun (WGS) entry which is preliminary data.</text>
</comment>
<keyword evidence="6" id="KW-1185">Reference proteome</keyword>
<evidence type="ECO:0000256" key="1">
    <source>
        <dbReference type="ARBA" id="ARBA00001946"/>
    </source>
</evidence>
<dbReference type="Gene3D" id="6.10.140.960">
    <property type="match status" value="1"/>
</dbReference>
<dbReference type="InterPro" id="IPR040186">
    <property type="entry name" value="Citramalyl-CoA_lyase"/>
</dbReference>
<dbReference type="GO" id="GO:0016829">
    <property type="term" value="F:lyase activity"/>
    <property type="evidence" value="ECO:0007669"/>
    <property type="project" value="UniProtKB-KW"/>
</dbReference>
<feature type="domain" description="HpcH/HpaI aldolase/citrate lyase" evidence="4">
    <location>
        <begin position="56"/>
        <end position="248"/>
    </location>
</feature>
<name>A0ABV2CUK7_9RHOO</name>
<organism evidence="5 6">
    <name type="scientific">Uliginosibacterium paludis</name>
    <dbReference type="NCBI Taxonomy" id="1615952"/>
    <lineage>
        <taxon>Bacteria</taxon>
        <taxon>Pseudomonadati</taxon>
        <taxon>Pseudomonadota</taxon>
        <taxon>Betaproteobacteria</taxon>
        <taxon>Rhodocyclales</taxon>
        <taxon>Zoogloeaceae</taxon>
        <taxon>Uliginosibacterium</taxon>
    </lineage>
</organism>
<dbReference type="PANTHER" id="PTHR11105:SF0">
    <property type="entry name" value="CITRAMALYL-COA LYASE, MITOCHONDRIAL"/>
    <property type="match status" value="1"/>
</dbReference>
<dbReference type="PANTHER" id="PTHR11105">
    <property type="entry name" value="CITRATE LYASE SUBUNIT BETA-RELATED"/>
    <property type="match status" value="1"/>
</dbReference>
<dbReference type="PIRSF" id="PIRSF015582">
    <property type="entry name" value="Cit_lyase_B"/>
    <property type="match status" value="1"/>
</dbReference>
<dbReference type="Pfam" id="PF03328">
    <property type="entry name" value="HpcH_HpaI"/>
    <property type="match status" value="1"/>
</dbReference>
<dbReference type="Proteomes" id="UP001548590">
    <property type="component" value="Unassembled WGS sequence"/>
</dbReference>
<dbReference type="Gene3D" id="3.20.20.60">
    <property type="entry name" value="Phosphoenolpyruvate-binding domains"/>
    <property type="match status" value="1"/>
</dbReference>
<evidence type="ECO:0000313" key="6">
    <source>
        <dbReference type="Proteomes" id="UP001548590"/>
    </source>
</evidence>
<comment type="cofactor">
    <cofactor evidence="1">
        <name>Mg(2+)</name>
        <dbReference type="ChEBI" id="CHEBI:18420"/>
    </cofactor>
</comment>
<accession>A0ABV2CUK7</accession>
<dbReference type="InterPro" id="IPR015813">
    <property type="entry name" value="Pyrv/PenolPyrv_kinase-like_dom"/>
</dbReference>
<dbReference type="EMBL" id="JBEWLZ010000013">
    <property type="protein sequence ID" value="MET1491614.1"/>
    <property type="molecule type" value="Genomic_DNA"/>
</dbReference>
<evidence type="ECO:0000256" key="2">
    <source>
        <dbReference type="ARBA" id="ARBA00022723"/>
    </source>
</evidence>
<keyword evidence="3" id="KW-0460">Magnesium</keyword>
<evidence type="ECO:0000256" key="3">
    <source>
        <dbReference type="ARBA" id="ARBA00022842"/>
    </source>
</evidence>
<dbReference type="SUPFAM" id="SSF51621">
    <property type="entry name" value="Phosphoenolpyruvate/pyruvate domain"/>
    <property type="match status" value="1"/>
</dbReference>
<evidence type="ECO:0000313" key="5">
    <source>
        <dbReference type="EMBL" id="MET1491614.1"/>
    </source>
</evidence>
<keyword evidence="2" id="KW-0479">Metal-binding</keyword>
<sequence>MSTASIIHPQHPEVVLYPEGMPLPAMPAVEHYAGSEKLMRKAMALQGERGPVFDITLDCEDGASAGAERDHAEMIGALLMSAENRFGRIGARIHDITHSAWRTDLEQIVGLAGTRLAYLVLPKARGVPDVERVMAALREIESRGGIQREIPLHVILETHVALHQAWEIAALPGVETLDFGLMDFVSAHHGAISGAGMRSPLQFEHPLIVAAKTRTVTAALAHGVVPSHNVCTELRDLDVVEEDARRAREEFGFLRMWSIHPAQIDPILRGMRPDDAEIGMASEIILAAREADWGPIRHMDRLHDRASFRYYWNVLKRAHATGITLQQEVLERFFD</sequence>
<dbReference type="InterPro" id="IPR040442">
    <property type="entry name" value="Pyrv_kinase-like_dom_sf"/>
</dbReference>
<gene>
    <name evidence="5" type="ORF">ABVT11_17370</name>
</gene>
<dbReference type="RefSeq" id="WP_345929453.1">
    <property type="nucleotide sequence ID" value="NZ_JBDIVF010000010.1"/>
</dbReference>
<evidence type="ECO:0000259" key="4">
    <source>
        <dbReference type="Pfam" id="PF03328"/>
    </source>
</evidence>
<dbReference type="InterPro" id="IPR011206">
    <property type="entry name" value="Citrate_lyase_beta/mcl1/mcl2"/>
</dbReference>
<dbReference type="InterPro" id="IPR005000">
    <property type="entry name" value="Aldolase/citrate-lyase_domain"/>
</dbReference>
<keyword evidence="5" id="KW-0456">Lyase</keyword>
<reference evidence="5 6" key="1">
    <citation type="submission" date="2024-07" db="EMBL/GenBank/DDBJ databases">
        <title>Uliginosibacterium paludis KCTC:42655.</title>
        <authorList>
            <person name="Kim M.K."/>
        </authorList>
    </citation>
    <scope>NUCLEOTIDE SEQUENCE [LARGE SCALE GENOMIC DNA]</scope>
    <source>
        <strain evidence="5 6">KCTC 42655</strain>
    </source>
</reference>
<protein>
    <submittedName>
        <fullName evidence="5">Aldolase/citrate lyase family protein</fullName>
    </submittedName>
</protein>